<dbReference type="Gene3D" id="3.40.50.300">
    <property type="entry name" value="P-loop containing nucleotide triphosphate hydrolases"/>
    <property type="match status" value="1"/>
</dbReference>
<gene>
    <name evidence="2" type="ORF">BAE44_0011438</name>
</gene>
<reference evidence="2 3" key="1">
    <citation type="submission" date="2016-09" db="EMBL/GenBank/DDBJ databases">
        <title>The draft genome of Dichanthelium oligosanthes: A C3 panicoid grass species.</title>
        <authorList>
            <person name="Studer A.J."/>
            <person name="Schnable J.C."/>
            <person name="Brutnell T.P."/>
        </authorList>
    </citation>
    <scope>NUCLEOTIDE SEQUENCE [LARGE SCALE GENOMIC DNA]</scope>
    <source>
        <strain evidence="3">cv. Kellogg 1175</strain>
        <tissue evidence="2">Leaf</tissue>
    </source>
</reference>
<protein>
    <recommendedName>
        <fullName evidence="1">AAA+ ATPase At3g28540-like C-terminal domain-containing protein</fullName>
    </recommendedName>
</protein>
<dbReference type="SUPFAM" id="SSF52540">
    <property type="entry name" value="P-loop containing nucleoside triphosphate hydrolases"/>
    <property type="match status" value="1"/>
</dbReference>
<keyword evidence="3" id="KW-1185">Reference proteome</keyword>
<name>A0A1E5VR02_9POAL</name>
<organism evidence="2 3">
    <name type="scientific">Dichanthelium oligosanthes</name>
    <dbReference type="NCBI Taxonomy" id="888268"/>
    <lineage>
        <taxon>Eukaryota</taxon>
        <taxon>Viridiplantae</taxon>
        <taxon>Streptophyta</taxon>
        <taxon>Embryophyta</taxon>
        <taxon>Tracheophyta</taxon>
        <taxon>Spermatophyta</taxon>
        <taxon>Magnoliopsida</taxon>
        <taxon>Liliopsida</taxon>
        <taxon>Poales</taxon>
        <taxon>Poaceae</taxon>
        <taxon>PACMAD clade</taxon>
        <taxon>Panicoideae</taxon>
        <taxon>Panicodae</taxon>
        <taxon>Paniceae</taxon>
        <taxon>Dichantheliinae</taxon>
        <taxon>Dichanthelium</taxon>
    </lineage>
</organism>
<dbReference type="InterPro" id="IPR003960">
    <property type="entry name" value="ATPase_AAA_CS"/>
</dbReference>
<dbReference type="GO" id="GO:0005524">
    <property type="term" value="F:ATP binding"/>
    <property type="evidence" value="ECO:0007669"/>
    <property type="project" value="UniProtKB-KW"/>
</dbReference>
<dbReference type="PANTHER" id="PTHR23070">
    <property type="entry name" value="BCS1 AAA-TYPE ATPASE"/>
    <property type="match status" value="1"/>
</dbReference>
<evidence type="ECO:0000313" key="3">
    <source>
        <dbReference type="Proteomes" id="UP000095767"/>
    </source>
</evidence>
<dbReference type="STRING" id="888268.A0A1E5VR02"/>
<feature type="domain" description="AAA+ ATPase At3g28540-like C-terminal" evidence="1">
    <location>
        <begin position="11"/>
        <end position="69"/>
    </location>
</feature>
<dbReference type="InterPro" id="IPR027417">
    <property type="entry name" value="P-loop_NTPase"/>
</dbReference>
<sequence>LDVLIEMSYYRFDGFMTLAKNYLGVDAHPLFYNMKELMRAVEITPADVTKCLMMCEHTTLSGLLNFIDGLWSAHGGKQITIVFTTNLLDMLDPAVIRQGQMDVHIEMRSFCFEAFHNAGQELPRCEGTPADYHR</sequence>
<dbReference type="InterPro" id="IPR058017">
    <property type="entry name" value="At3g28540-like_C"/>
</dbReference>
<dbReference type="GO" id="GO:0016887">
    <property type="term" value="F:ATP hydrolysis activity"/>
    <property type="evidence" value="ECO:0007669"/>
    <property type="project" value="InterPro"/>
</dbReference>
<proteinExistence type="predicted"/>
<dbReference type="InterPro" id="IPR050747">
    <property type="entry name" value="Mitochondrial_chaperone_BCS1"/>
</dbReference>
<dbReference type="Pfam" id="PF25568">
    <property type="entry name" value="AAA_lid_At3g28540"/>
    <property type="match status" value="1"/>
</dbReference>
<evidence type="ECO:0000259" key="1">
    <source>
        <dbReference type="Pfam" id="PF25568"/>
    </source>
</evidence>
<evidence type="ECO:0000313" key="2">
    <source>
        <dbReference type="EMBL" id="OEL27543.1"/>
    </source>
</evidence>
<feature type="non-terminal residue" evidence="2">
    <location>
        <position position="1"/>
    </location>
</feature>
<dbReference type="PROSITE" id="PS00674">
    <property type="entry name" value="AAA"/>
    <property type="match status" value="1"/>
</dbReference>
<dbReference type="Proteomes" id="UP000095767">
    <property type="component" value="Unassembled WGS sequence"/>
</dbReference>
<dbReference type="EMBL" id="LWDX02032260">
    <property type="protein sequence ID" value="OEL27543.1"/>
    <property type="molecule type" value="Genomic_DNA"/>
</dbReference>
<comment type="caution">
    <text evidence="2">The sequence shown here is derived from an EMBL/GenBank/DDBJ whole genome shotgun (WGS) entry which is preliminary data.</text>
</comment>
<dbReference type="AlphaFoldDB" id="A0A1E5VR02"/>
<accession>A0A1E5VR02</accession>
<dbReference type="OrthoDB" id="693782at2759"/>